<comment type="subcellular location">
    <subcellularLocation>
        <location evidence="2">Cell membrane</location>
        <topology evidence="2">Multi-pass membrane protein</topology>
    </subcellularLocation>
</comment>
<keyword evidence="6 15" id="KW-0808">Transferase</keyword>
<dbReference type="GO" id="GO:0004673">
    <property type="term" value="F:protein histidine kinase activity"/>
    <property type="evidence" value="ECO:0007669"/>
    <property type="project" value="UniProtKB-EC"/>
</dbReference>
<dbReference type="Pfam" id="PF00672">
    <property type="entry name" value="HAMP"/>
    <property type="match status" value="1"/>
</dbReference>
<dbReference type="InterPro" id="IPR036890">
    <property type="entry name" value="HATPase_C_sf"/>
</dbReference>
<evidence type="ECO:0000256" key="11">
    <source>
        <dbReference type="ARBA" id="ARBA00023136"/>
    </source>
</evidence>
<comment type="caution">
    <text evidence="15">The sequence shown here is derived from an EMBL/GenBank/DDBJ whole genome shotgun (WGS) entry which is preliminary data.</text>
</comment>
<feature type="transmembrane region" description="Helical" evidence="12">
    <location>
        <begin position="177"/>
        <end position="196"/>
    </location>
</feature>
<keyword evidence="4" id="KW-1003">Cell membrane</keyword>
<dbReference type="Pfam" id="PF06580">
    <property type="entry name" value="His_kinase"/>
    <property type="match status" value="1"/>
</dbReference>
<evidence type="ECO:0000256" key="4">
    <source>
        <dbReference type="ARBA" id="ARBA00022475"/>
    </source>
</evidence>
<dbReference type="SMART" id="SM00304">
    <property type="entry name" value="HAMP"/>
    <property type="match status" value="1"/>
</dbReference>
<dbReference type="InterPro" id="IPR050640">
    <property type="entry name" value="Bact_2-comp_sensor_kinase"/>
</dbReference>
<evidence type="ECO:0000256" key="2">
    <source>
        <dbReference type="ARBA" id="ARBA00004651"/>
    </source>
</evidence>
<evidence type="ECO:0000256" key="9">
    <source>
        <dbReference type="ARBA" id="ARBA00022840"/>
    </source>
</evidence>
<evidence type="ECO:0000313" key="16">
    <source>
        <dbReference type="Proteomes" id="UP001597497"/>
    </source>
</evidence>
<reference evidence="16" key="1">
    <citation type="journal article" date="2019" name="Int. J. Syst. Evol. Microbiol.">
        <title>The Global Catalogue of Microorganisms (GCM) 10K type strain sequencing project: providing services to taxonomists for standard genome sequencing and annotation.</title>
        <authorList>
            <consortium name="The Broad Institute Genomics Platform"/>
            <consortium name="The Broad Institute Genome Sequencing Center for Infectious Disease"/>
            <person name="Wu L."/>
            <person name="Ma J."/>
        </authorList>
    </citation>
    <scope>NUCLEOTIDE SEQUENCE [LARGE SCALE GENOMIC DNA]</scope>
    <source>
        <strain evidence="16">KCTC 33676</strain>
    </source>
</reference>
<feature type="domain" description="Histidine kinase" evidence="13">
    <location>
        <begin position="281"/>
        <end position="478"/>
    </location>
</feature>
<evidence type="ECO:0000256" key="7">
    <source>
        <dbReference type="ARBA" id="ARBA00022741"/>
    </source>
</evidence>
<feature type="transmembrane region" description="Helical" evidence="12">
    <location>
        <begin position="6"/>
        <end position="26"/>
    </location>
</feature>
<dbReference type="EMBL" id="JBHUMM010000006">
    <property type="protein sequence ID" value="MFD2670768.1"/>
    <property type="molecule type" value="Genomic_DNA"/>
</dbReference>
<keyword evidence="7" id="KW-0547">Nucleotide-binding</keyword>
<gene>
    <name evidence="15" type="ORF">ACFSUC_03980</name>
</gene>
<evidence type="ECO:0000256" key="1">
    <source>
        <dbReference type="ARBA" id="ARBA00000085"/>
    </source>
</evidence>
<evidence type="ECO:0000256" key="6">
    <source>
        <dbReference type="ARBA" id="ARBA00022679"/>
    </source>
</evidence>
<dbReference type="SMART" id="SM00387">
    <property type="entry name" value="HATPase_c"/>
    <property type="match status" value="1"/>
</dbReference>
<accession>A0ABW5R7B8</accession>
<keyword evidence="12" id="KW-0812">Transmembrane</keyword>
<dbReference type="PANTHER" id="PTHR34220">
    <property type="entry name" value="SENSOR HISTIDINE KINASE YPDA"/>
    <property type="match status" value="1"/>
</dbReference>
<dbReference type="SUPFAM" id="SSF55874">
    <property type="entry name" value="ATPase domain of HSP90 chaperone/DNA topoisomerase II/histidine kinase"/>
    <property type="match status" value="1"/>
</dbReference>
<dbReference type="PROSITE" id="PS50109">
    <property type="entry name" value="HIS_KIN"/>
    <property type="match status" value="1"/>
</dbReference>
<dbReference type="InterPro" id="IPR003594">
    <property type="entry name" value="HATPase_dom"/>
</dbReference>
<protein>
    <recommendedName>
        <fullName evidence="3">histidine kinase</fullName>
        <ecNumber evidence="3">2.7.13.3</ecNumber>
    </recommendedName>
</protein>
<organism evidence="15 16">
    <name type="scientific">Marinicrinis sediminis</name>
    <dbReference type="NCBI Taxonomy" id="1652465"/>
    <lineage>
        <taxon>Bacteria</taxon>
        <taxon>Bacillati</taxon>
        <taxon>Bacillota</taxon>
        <taxon>Bacilli</taxon>
        <taxon>Bacillales</taxon>
        <taxon>Paenibacillaceae</taxon>
    </lineage>
</organism>
<evidence type="ECO:0000256" key="5">
    <source>
        <dbReference type="ARBA" id="ARBA00022553"/>
    </source>
</evidence>
<dbReference type="CDD" id="cd06225">
    <property type="entry name" value="HAMP"/>
    <property type="match status" value="1"/>
</dbReference>
<dbReference type="EC" id="2.7.13.3" evidence="3"/>
<sequence length="494" mass="57409">MNAIQKKIIFLSFTIWIFMAGTWMFLSYHNEHTIEKYHDILNRYLFLKETASLSNQSLTTLNEFILNENHQRALDHAWFKEELRMKQKRLYQISNSDNYTMIRHYEGMIESQLEEMDLVIRSISSNQDDAVMTHFVEASNISKYVSEMTLSLVNQDLETYETFYREMMSQSKQLKQLGFWILVVASIMLLLFSYSFSMSITRPINKLTYAAKRMAKGHLMEPVRVRTNDEFSFLAHTFNQMRISIRHSIQELEKTAKVERELQEHKLLLRESEIKSLQSQINPHFLFNTLNTLSKKAYLEGAEETSELISSVSTLLRYNLRQLDRPVTIRKEIEGLQEYLLIQKARFMDRIHYELDIDPACLDITVPALTIQPFVENAFVHAIEPLEEGGSLYIRVRDAGETALIEIEDTGIGMSEEQIDQIVSGEQVPIRQASTSTGIGTANVIKRLRLHYQQEDIIAIHSEQGKGTIVQLRLPKKLEYKGGSRYDDSHSNRG</sequence>
<name>A0ABW5R7B8_9BACL</name>
<feature type="domain" description="HAMP" evidence="14">
    <location>
        <begin position="198"/>
        <end position="250"/>
    </location>
</feature>
<dbReference type="PANTHER" id="PTHR34220:SF7">
    <property type="entry name" value="SENSOR HISTIDINE KINASE YPDA"/>
    <property type="match status" value="1"/>
</dbReference>
<proteinExistence type="predicted"/>
<keyword evidence="16" id="KW-1185">Reference proteome</keyword>
<keyword evidence="8 15" id="KW-0418">Kinase</keyword>
<keyword evidence="9" id="KW-0067">ATP-binding</keyword>
<evidence type="ECO:0000256" key="3">
    <source>
        <dbReference type="ARBA" id="ARBA00012438"/>
    </source>
</evidence>
<evidence type="ECO:0000259" key="14">
    <source>
        <dbReference type="PROSITE" id="PS50885"/>
    </source>
</evidence>
<dbReference type="Pfam" id="PF02518">
    <property type="entry name" value="HATPase_c"/>
    <property type="match status" value="1"/>
</dbReference>
<evidence type="ECO:0000256" key="8">
    <source>
        <dbReference type="ARBA" id="ARBA00022777"/>
    </source>
</evidence>
<dbReference type="Proteomes" id="UP001597497">
    <property type="component" value="Unassembled WGS sequence"/>
</dbReference>
<evidence type="ECO:0000256" key="12">
    <source>
        <dbReference type="SAM" id="Phobius"/>
    </source>
</evidence>
<keyword evidence="5" id="KW-0597">Phosphoprotein</keyword>
<keyword evidence="12" id="KW-1133">Transmembrane helix</keyword>
<dbReference type="RefSeq" id="WP_379928198.1">
    <property type="nucleotide sequence ID" value="NZ_JBHUMM010000006.1"/>
</dbReference>
<keyword evidence="11 12" id="KW-0472">Membrane</keyword>
<dbReference type="SUPFAM" id="SSF158472">
    <property type="entry name" value="HAMP domain-like"/>
    <property type="match status" value="1"/>
</dbReference>
<dbReference type="InterPro" id="IPR003660">
    <property type="entry name" value="HAMP_dom"/>
</dbReference>
<comment type="catalytic activity">
    <reaction evidence="1">
        <text>ATP + protein L-histidine = ADP + protein N-phospho-L-histidine.</text>
        <dbReference type="EC" id="2.7.13.3"/>
    </reaction>
</comment>
<dbReference type="InterPro" id="IPR005467">
    <property type="entry name" value="His_kinase_dom"/>
</dbReference>
<evidence type="ECO:0000256" key="10">
    <source>
        <dbReference type="ARBA" id="ARBA00023012"/>
    </source>
</evidence>
<evidence type="ECO:0000259" key="13">
    <source>
        <dbReference type="PROSITE" id="PS50109"/>
    </source>
</evidence>
<dbReference type="Gene3D" id="6.10.340.10">
    <property type="match status" value="1"/>
</dbReference>
<evidence type="ECO:0000313" key="15">
    <source>
        <dbReference type="EMBL" id="MFD2670768.1"/>
    </source>
</evidence>
<dbReference type="Gene3D" id="3.30.565.10">
    <property type="entry name" value="Histidine kinase-like ATPase, C-terminal domain"/>
    <property type="match status" value="1"/>
</dbReference>
<dbReference type="PROSITE" id="PS50885">
    <property type="entry name" value="HAMP"/>
    <property type="match status" value="1"/>
</dbReference>
<dbReference type="InterPro" id="IPR010559">
    <property type="entry name" value="Sig_transdc_His_kin_internal"/>
</dbReference>
<keyword evidence="10" id="KW-0902">Two-component regulatory system</keyword>